<keyword evidence="4" id="KW-1185">Reference proteome</keyword>
<keyword evidence="2" id="KW-0472">Membrane</keyword>
<keyword evidence="2" id="KW-0812">Transmembrane</keyword>
<reference evidence="3" key="1">
    <citation type="submission" date="2021-04" db="EMBL/GenBank/DDBJ databases">
        <title>Pseudaminobacter soli sp. nov., isolated from paddy soil contaminated by heavy metals.</title>
        <authorList>
            <person name="Zhang K."/>
        </authorList>
    </citation>
    <scope>NUCLEOTIDE SEQUENCE</scope>
    <source>
        <strain evidence="3">19-2017</strain>
    </source>
</reference>
<dbReference type="AlphaFoldDB" id="A0A942DUZ0"/>
<proteinExistence type="predicted"/>
<evidence type="ECO:0000313" key="4">
    <source>
        <dbReference type="Proteomes" id="UP000680348"/>
    </source>
</evidence>
<dbReference type="Proteomes" id="UP000680348">
    <property type="component" value="Unassembled WGS sequence"/>
</dbReference>
<evidence type="ECO:0000256" key="2">
    <source>
        <dbReference type="SAM" id="Phobius"/>
    </source>
</evidence>
<feature type="transmembrane region" description="Helical" evidence="2">
    <location>
        <begin position="168"/>
        <end position="190"/>
    </location>
</feature>
<feature type="transmembrane region" description="Helical" evidence="2">
    <location>
        <begin position="6"/>
        <end position="31"/>
    </location>
</feature>
<dbReference type="RefSeq" id="WP_188252587.1">
    <property type="nucleotide sequence ID" value="NZ_JABVCF010000001.1"/>
</dbReference>
<keyword evidence="2" id="KW-1133">Transmembrane helix</keyword>
<sequence>MFDFDVLEVGIGLALLFAFMSLIATAFCEVIENFAKVRSKELLNGVAELLGDKTDSTLVRSFYEHPMIAALYRGRFDPEKTKHLPSYIPRQSFSLAALRLVTGPDATLSIESLRDALINVKRPNRIQEAVKAALDVADNDIAKVRQTLEEWFDGSMDRVSGWYKRRTGYTLLAMGLLASALFNVDTVLIAERLSNDAKLREAVVEHAGTILGSNNPTKVDSAAQAAVEQNAEEDDPKARIEGLARELSAIGYPIGWTLENELKPAACSQPWGGEYARCSNWRLAILFSIPGWIISALAVTLGAPFWFDMLNKLMVIRSTVKPREKSPDESDTSPVRQAATLGGAQRKNNFAPGMEDSEEQEERAAATTATLIALGAAGNDATFEPHAWRDGQERGSI</sequence>
<organism evidence="3 4">
    <name type="scientific">Pseudaminobacter soli</name>
    <name type="common">ex Zhang et al. 2022</name>
    <dbReference type="NCBI Taxonomy" id="2831468"/>
    <lineage>
        <taxon>Bacteria</taxon>
        <taxon>Pseudomonadati</taxon>
        <taxon>Pseudomonadota</taxon>
        <taxon>Alphaproteobacteria</taxon>
        <taxon>Hyphomicrobiales</taxon>
        <taxon>Phyllobacteriaceae</taxon>
        <taxon>Pseudaminobacter</taxon>
    </lineage>
</organism>
<accession>A0A942DUZ0</accession>
<feature type="transmembrane region" description="Helical" evidence="2">
    <location>
        <begin position="283"/>
        <end position="307"/>
    </location>
</feature>
<dbReference type="EMBL" id="JAGWCR010000001">
    <property type="protein sequence ID" value="MBS3647011.1"/>
    <property type="molecule type" value="Genomic_DNA"/>
</dbReference>
<comment type="caution">
    <text evidence="3">The sequence shown here is derived from an EMBL/GenBank/DDBJ whole genome shotgun (WGS) entry which is preliminary data.</text>
</comment>
<evidence type="ECO:0000313" key="3">
    <source>
        <dbReference type="EMBL" id="MBS3647011.1"/>
    </source>
</evidence>
<protein>
    <submittedName>
        <fullName evidence="3">Uncharacterized protein</fullName>
    </submittedName>
</protein>
<evidence type="ECO:0000256" key="1">
    <source>
        <dbReference type="SAM" id="MobiDB-lite"/>
    </source>
</evidence>
<name>A0A942DUZ0_9HYPH</name>
<feature type="region of interest" description="Disordered" evidence="1">
    <location>
        <begin position="321"/>
        <end position="369"/>
    </location>
</feature>
<gene>
    <name evidence="3" type="ORF">KEU06_00015</name>
</gene>